<dbReference type="EMBL" id="CP150484">
    <property type="protein sequence ID" value="WYW19404.1"/>
    <property type="molecule type" value="Genomic_DNA"/>
</dbReference>
<reference evidence="1" key="1">
    <citation type="submission" date="2023-10" db="EMBL/GenBank/DDBJ databases">
        <title>Whole genome sequencing of actinobacterial strain Amycolatopsis sp. (BCA-696) identifies the underlying plant growth-promoting genes.</title>
        <authorList>
            <person name="Gandham P."/>
            <person name="Vadla N."/>
            <person name="Saji A."/>
            <person name="Srinivas V."/>
            <person name="Ruperao P."/>
            <person name="Selvanayagam S."/>
            <person name="Saxena R.K."/>
            <person name="Rathore A."/>
            <person name="Gopalakrishnan S."/>
            <person name="Thakur V."/>
        </authorList>
    </citation>
    <scope>NUCLEOTIDE SEQUENCE</scope>
    <source>
        <strain evidence="1">BCA-696</strain>
    </source>
</reference>
<evidence type="ECO:0000313" key="2">
    <source>
        <dbReference type="Proteomes" id="UP001456344"/>
    </source>
</evidence>
<keyword evidence="2" id="KW-1185">Reference proteome</keyword>
<organism evidence="1 2">
    <name type="scientific">Amycolatopsis coloradensis</name>
    <dbReference type="NCBI Taxonomy" id="76021"/>
    <lineage>
        <taxon>Bacteria</taxon>
        <taxon>Bacillati</taxon>
        <taxon>Actinomycetota</taxon>
        <taxon>Actinomycetes</taxon>
        <taxon>Pseudonocardiales</taxon>
        <taxon>Pseudonocardiaceae</taxon>
        <taxon>Amycolatopsis</taxon>
    </lineage>
</organism>
<name>A0ACD5BJL1_9PSEU</name>
<sequence length="63" mass="6488">MDEVILRLIHEVGPGWLLAALVVVLAAILVLAAIVSPHLAAAGAFGIVLTGIAAIIRAWKHGD</sequence>
<evidence type="ECO:0000313" key="1">
    <source>
        <dbReference type="EMBL" id="WYW19404.1"/>
    </source>
</evidence>
<accession>A0ACD5BJL1</accession>
<gene>
    <name evidence="1" type="ORF">LCL61_28045</name>
</gene>
<dbReference type="Proteomes" id="UP001456344">
    <property type="component" value="Chromosome"/>
</dbReference>
<proteinExistence type="predicted"/>
<protein>
    <submittedName>
        <fullName evidence="1">Uncharacterized protein</fullName>
    </submittedName>
</protein>